<comment type="catalytic activity">
    <reaction evidence="7">
        <text>L-threonyl-[protein] + ATP = O-phospho-L-threonyl-[protein] + ADP + H(+)</text>
        <dbReference type="Rhea" id="RHEA:46608"/>
        <dbReference type="Rhea" id="RHEA-COMP:11060"/>
        <dbReference type="Rhea" id="RHEA-COMP:11605"/>
        <dbReference type="ChEBI" id="CHEBI:15378"/>
        <dbReference type="ChEBI" id="CHEBI:30013"/>
        <dbReference type="ChEBI" id="CHEBI:30616"/>
        <dbReference type="ChEBI" id="CHEBI:61977"/>
        <dbReference type="ChEBI" id="CHEBI:456216"/>
        <dbReference type="EC" id="2.7.11.1"/>
    </reaction>
</comment>
<feature type="transmembrane region" description="Helical" evidence="10">
    <location>
        <begin position="470"/>
        <end position="488"/>
    </location>
</feature>
<evidence type="ECO:0000256" key="8">
    <source>
        <dbReference type="ARBA" id="ARBA00048679"/>
    </source>
</evidence>
<evidence type="ECO:0000256" key="10">
    <source>
        <dbReference type="SAM" id="Phobius"/>
    </source>
</evidence>
<dbReference type="InterPro" id="IPR050236">
    <property type="entry name" value="Ser_Thr_kinase_AGC"/>
</dbReference>
<evidence type="ECO:0000313" key="12">
    <source>
        <dbReference type="EMBL" id="KAK8893749.1"/>
    </source>
</evidence>
<sequence>MEESVSSLVCSSMNLCQYSNSSFGCNTKNQSLFIFLKAQKTIINNAIKKIPSSQSPEEKRYFSTIRLEALRLTSCKYSELMSRIDHALSSLRKILSDNSISKSVEKTAQQLLTASISINRYIISNSIYPNFLHDISANNSLDSNADNQSILTLENNENLLKSNETSPITGSDENTDGKKVSANLHNKRQIPIPKNKNLMSYHSEPLSNLFNEMASSTDSSVLTDSKNSLSPNRSLNSQIPSFSAALLDCQEFVVCRICDEKIPAYMIDRHTVLCVKNYNNASFVTEVNKELQAIRDSISNNYLNIEWPGPSEKVLSKILLVFNILFILDNVITIEMNDQDSIDELNSSIAGLRDSKEIDSNTISEIQTIRSLICKKLCAAKASKINLERLRNTGATGISHVMKQALVSDFDFIKKISSGAYAKVFLGRKKKTGDIYAIKVIPRKGLTEKNQVKRLYAEKDILLRFSNPHIVSFCMLFILQLFSLSYFFSTKS</sequence>
<evidence type="ECO:0000256" key="6">
    <source>
        <dbReference type="ARBA" id="ARBA00022840"/>
    </source>
</evidence>
<keyword evidence="6" id="KW-0067">ATP-binding</keyword>
<protein>
    <recommendedName>
        <fullName evidence="1">non-specific serine/threonine protein kinase</fullName>
        <ecNumber evidence="1">2.7.11.1</ecNumber>
    </recommendedName>
</protein>
<organism evidence="12 13">
    <name type="scientific">Tritrichomonas musculus</name>
    <dbReference type="NCBI Taxonomy" id="1915356"/>
    <lineage>
        <taxon>Eukaryota</taxon>
        <taxon>Metamonada</taxon>
        <taxon>Parabasalia</taxon>
        <taxon>Tritrichomonadida</taxon>
        <taxon>Tritrichomonadidae</taxon>
        <taxon>Tritrichomonas</taxon>
    </lineage>
</organism>
<evidence type="ECO:0000256" key="7">
    <source>
        <dbReference type="ARBA" id="ARBA00047899"/>
    </source>
</evidence>
<evidence type="ECO:0000313" key="13">
    <source>
        <dbReference type="Proteomes" id="UP001470230"/>
    </source>
</evidence>
<keyword evidence="10" id="KW-0812">Transmembrane</keyword>
<dbReference type="EMBL" id="JAPFFF010000003">
    <property type="protein sequence ID" value="KAK8893749.1"/>
    <property type="molecule type" value="Genomic_DNA"/>
</dbReference>
<accession>A0ABR2KRQ1</accession>
<dbReference type="EC" id="2.7.11.1" evidence="1"/>
<feature type="domain" description="Protein kinase" evidence="11">
    <location>
        <begin position="410"/>
        <end position="492"/>
    </location>
</feature>
<keyword evidence="13" id="KW-1185">Reference proteome</keyword>
<evidence type="ECO:0000256" key="9">
    <source>
        <dbReference type="SAM" id="MobiDB-lite"/>
    </source>
</evidence>
<dbReference type="Gene3D" id="3.30.200.20">
    <property type="entry name" value="Phosphorylase Kinase, domain 1"/>
    <property type="match status" value="1"/>
</dbReference>
<feature type="region of interest" description="Disordered" evidence="9">
    <location>
        <begin position="161"/>
        <end position="184"/>
    </location>
</feature>
<keyword evidence="10" id="KW-0472">Membrane</keyword>
<evidence type="ECO:0000259" key="11">
    <source>
        <dbReference type="PROSITE" id="PS50011"/>
    </source>
</evidence>
<dbReference type="GO" id="GO:0016301">
    <property type="term" value="F:kinase activity"/>
    <property type="evidence" value="ECO:0007669"/>
    <property type="project" value="UniProtKB-KW"/>
</dbReference>
<evidence type="ECO:0000256" key="2">
    <source>
        <dbReference type="ARBA" id="ARBA00022527"/>
    </source>
</evidence>
<keyword evidence="5 12" id="KW-0418">Kinase</keyword>
<dbReference type="InterPro" id="IPR000719">
    <property type="entry name" value="Prot_kinase_dom"/>
</dbReference>
<keyword evidence="4" id="KW-0547">Nucleotide-binding</keyword>
<dbReference type="InterPro" id="IPR011009">
    <property type="entry name" value="Kinase-like_dom_sf"/>
</dbReference>
<proteinExistence type="predicted"/>
<name>A0ABR2KRQ1_9EUKA</name>
<dbReference type="Pfam" id="PF00069">
    <property type="entry name" value="Pkinase"/>
    <property type="match status" value="1"/>
</dbReference>
<evidence type="ECO:0000256" key="4">
    <source>
        <dbReference type="ARBA" id="ARBA00022741"/>
    </source>
</evidence>
<dbReference type="SUPFAM" id="SSF56112">
    <property type="entry name" value="Protein kinase-like (PK-like)"/>
    <property type="match status" value="1"/>
</dbReference>
<dbReference type="PANTHER" id="PTHR24356:SF1">
    <property type="entry name" value="SERINE_THREONINE-PROTEIN KINASE GREATWALL"/>
    <property type="match status" value="1"/>
</dbReference>
<gene>
    <name evidence="12" type="ORF">M9Y10_022178</name>
</gene>
<keyword evidence="2" id="KW-0723">Serine/threonine-protein kinase</keyword>
<evidence type="ECO:0000256" key="5">
    <source>
        <dbReference type="ARBA" id="ARBA00022777"/>
    </source>
</evidence>
<reference evidence="12 13" key="1">
    <citation type="submission" date="2024-04" db="EMBL/GenBank/DDBJ databases">
        <title>Tritrichomonas musculus Genome.</title>
        <authorList>
            <person name="Alves-Ferreira E."/>
            <person name="Grigg M."/>
            <person name="Lorenzi H."/>
            <person name="Galac M."/>
        </authorList>
    </citation>
    <scope>NUCLEOTIDE SEQUENCE [LARGE SCALE GENOMIC DNA]</scope>
    <source>
        <strain evidence="12 13">EAF2021</strain>
    </source>
</reference>
<dbReference type="PROSITE" id="PS50011">
    <property type="entry name" value="PROTEIN_KINASE_DOM"/>
    <property type="match status" value="1"/>
</dbReference>
<comment type="caution">
    <text evidence="12">The sequence shown here is derived from an EMBL/GenBank/DDBJ whole genome shotgun (WGS) entry which is preliminary data.</text>
</comment>
<comment type="catalytic activity">
    <reaction evidence="8">
        <text>L-seryl-[protein] + ATP = O-phospho-L-seryl-[protein] + ADP + H(+)</text>
        <dbReference type="Rhea" id="RHEA:17989"/>
        <dbReference type="Rhea" id="RHEA-COMP:9863"/>
        <dbReference type="Rhea" id="RHEA-COMP:11604"/>
        <dbReference type="ChEBI" id="CHEBI:15378"/>
        <dbReference type="ChEBI" id="CHEBI:29999"/>
        <dbReference type="ChEBI" id="CHEBI:30616"/>
        <dbReference type="ChEBI" id="CHEBI:83421"/>
        <dbReference type="ChEBI" id="CHEBI:456216"/>
        <dbReference type="EC" id="2.7.11.1"/>
    </reaction>
</comment>
<keyword evidence="3" id="KW-0808">Transferase</keyword>
<evidence type="ECO:0000256" key="3">
    <source>
        <dbReference type="ARBA" id="ARBA00022679"/>
    </source>
</evidence>
<evidence type="ECO:0000256" key="1">
    <source>
        <dbReference type="ARBA" id="ARBA00012513"/>
    </source>
</evidence>
<dbReference type="Proteomes" id="UP001470230">
    <property type="component" value="Unassembled WGS sequence"/>
</dbReference>
<keyword evidence="10" id="KW-1133">Transmembrane helix</keyword>
<dbReference type="PANTHER" id="PTHR24356">
    <property type="entry name" value="SERINE/THREONINE-PROTEIN KINASE"/>
    <property type="match status" value="1"/>
</dbReference>